<feature type="compositionally biased region" description="Polar residues" evidence="1">
    <location>
        <begin position="1"/>
        <end position="10"/>
    </location>
</feature>
<evidence type="ECO:0000313" key="2">
    <source>
        <dbReference type="EMBL" id="KAK4291322.1"/>
    </source>
</evidence>
<accession>A0AAE1NLH7</accession>
<organism evidence="2 3">
    <name type="scientific">Petrolisthes manimaculis</name>
    <dbReference type="NCBI Taxonomy" id="1843537"/>
    <lineage>
        <taxon>Eukaryota</taxon>
        <taxon>Metazoa</taxon>
        <taxon>Ecdysozoa</taxon>
        <taxon>Arthropoda</taxon>
        <taxon>Crustacea</taxon>
        <taxon>Multicrustacea</taxon>
        <taxon>Malacostraca</taxon>
        <taxon>Eumalacostraca</taxon>
        <taxon>Eucarida</taxon>
        <taxon>Decapoda</taxon>
        <taxon>Pleocyemata</taxon>
        <taxon>Anomura</taxon>
        <taxon>Galatheoidea</taxon>
        <taxon>Porcellanidae</taxon>
        <taxon>Petrolisthes</taxon>
    </lineage>
</organism>
<dbReference type="EMBL" id="JAWZYT010005189">
    <property type="protein sequence ID" value="KAK4291322.1"/>
    <property type="molecule type" value="Genomic_DNA"/>
</dbReference>
<gene>
    <name evidence="2" type="ORF">Pmani_035842</name>
</gene>
<proteinExistence type="predicted"/>
<comment type="caution">
    <text evidence="2">The sequence shown here is derived from an EMBL/GenBank/DDBJ whole genome shotgun (WGS) entry which is preliminary data.</text>
</comment>
<evidence type="ECO:0000313" key="3">
    <source>
        <dbReference type="Proteomes" id="UP001292094"/>
    </source>
</evidence>
<sequence length="78" mass="8284">MSDQSPSPVSETDPYNFWGQVTDGGGERGVQMEEEEETHALASTTHALDSTTHALASTTHALASTTHTLASIHNSCLE</sequence>
<evidence type="ECO:0000256" key="1">
    <source>
        <dbReference type="SAM" id="MobiDB-lite"/>
    </source>
</evidence>
<dbReference type="Proteomes" id="UP001292094">
    <property type="component" value="Unassembled WGS sequence"/>
</dbReference>
<feature type="region of interest" description="Disordered" evidence="1">
    <location>
        <begin position="1"/>
        <end position="30"/>
    </location>
</feature>
<protein>
    <submittedName>
        <fullName evidence="2">Uncharacterized protein</fullName>
    </submittedName>
</protein>
<name>A0AAE1NLH7_9EUCA</name>
<dbReference type="AlphaFoldDB" id="A0AAE1NLH7"/>
<reference evidence="2" key="1">
    <citation type="submission" date="2023-11" db="EMBL/GenBank/DDBJ databases">
        <title>Genome assemblies of two species of porcelain crab, Petrolisthes cinctipes and Petrolisthes manimaculis (Anomura: Porcellanidae).</title>
        <authorList>
            <person name="Angst P."/>
        </authorList>
    </citation>
    <scope>NUCLEOTIDE SEQUENCE</scope>
    <source>
        <strain evidence="2">PB745_02</strain>
        <tissue evidence="2">Gill</tissue>
    </source>
</reference>
<keyword evidence="3" id="KW-1185">Reference proteome</keyword>